<dbReference type="Gene3D" id="3.90.230.10">
    <property type="entry name" value="Creatinase/methionine aminopeptidase superfamily"/>
    <property type="match status" value="1"/>
</dbReference>
<comment type="catalytic activity">
    <reaction evidence="1">
        <text>Release of N-terminal amino acids, preferentially methionine, from peptides and arylamides.</text>
        <dbReference type="EC" id="3.4.11.18"/>
    </reaction>
</comment>
<dbReference type="PANTHER" id="PTHR45777:SF2">
    <property type="entry name" value="METHIONINE AMINOPEPTIDASE 2"/>
    <property type="match status" value="1"/>
</dbReference>
<dbReference type="InterPro" id="IPR036005">
    <property type="entry name" value="Creatinase/aminopeptidase-like"/>
</dbReference>
<dbReference type="GO" id="GO:0006508">
    <property type="term" value="P:proteolysis"/>
    <property type="evidence" value="ECO:0007669"/>
    <property type="project" value="UniProtKB-KW"/>
</dbReference>
<evidence type="ECO:0000256" key="8">
    <source>
        <dbReference type="ARBA" id="ARBA00022801"/>
    </source>
</evidence>
<evidence type="ECO:0000256" key="7">
    <source>
        <dbReference type="ARBA" id="ARBA00022723"/>
    </source>
</evidence>
<dbReference type="Gene3D" id="1.10.10.10">
    <property type="entry name" value="Winged helix-like DNA-binding domain superfamily/Winged helix DNA-binding domain"/>
    <property type="match status" value="1"/>
</dbReference>
<gene>
    <name evidence="10" type="ORF">Hyperionvirus17_43</name>
</gene>
<dbReference type="InterPro" id="IPR000994">
    <property type="entry name" value="Pept_M24"/>
</dbReference>
<dbReference type="NCBIfam" id="TIGR00501">
    <property type="entry name" value="met_pdase_II"/>
    <property type="match status" value="1"/>
</dbReference>
<evidence type="ECO:0000256" key="4">
    <source>
        <dbReference type="ARBA" id="ARBA00001954"/>
    </source>
</evidence>
<evidence type="ECO:0000256" key="5">
    <source>
        <dbReference type="ARBA" id="ARBA00022438"/>
    </source>
</evidence>
<dbReference type="GO" id="GO:0004239">
    <property type="term" value="F:initiator methionyl aminopeptidase activity"/>
    <property type="evidence" value="ECO:0007669"/>
    <property type="project" value="UniProtKB-EC"/>
</dbReference>
<keyword evidence="7" id="KW-0479">Metal-binding</keyword>
<organism evidence="10">
    <name type="scientific">Hyperionvirus sp</name>
    <dbReference type="NCBI Taxonomy" id="2487770"/>
    <lineage>
        <taxon>Viruses</taxon>
        <taxon>Varidnaviria</taxon>
        <taxon>Bamfordvirae</taxon>
        <taxon>Nucleocytoviricota</taxon>
        <taxon>Megaviricetes</taxon>
        <taxon>Imitervirales</taxon>
        <taxon>Mimiviridae</taxon>
        <taxon>Klosneuvirinae</taxon>
    </lineage>
</organism>
<dbReference type="SUPFAM" id="SSF55920">
    <property type="entry name" value="Creatinase/aminopeptidase"/>
    <property type="match status" value="1"/>
</dbReference>
<dbReference type="SUPFAM" id="SSF46785">
    <property type="entry name" value="Winged helix' DNA-binding domain"/>
    <property type="match status" value="1"/>
</dbReference>
<evidence type="ECO:0000256" key="1">
    <source>
        <dbReference type="ARBA" id="ARBA00000294"/>
    </source>
</evidence>
<comment type="cofactor">
    <cofactor evidence="2">
        <name>Mn(2+)</name>
        <dbReference type="ChEBI" id="CHEBI:29035"/>
    </cofactor>
</comment>
<keyword evidence="8" id="KW-0378">Hydrolase</keyword>
<accession>A0A3G5AE23</accession>
<reference evidence="10" key="1">
    <citation type="submission" date="2018-10" db="EMBL/GenBank/DDBJ databases">
        <title>Hidden diversity of soil giant viruses.</title>
        <authorList>
            <person name="Schulz F."/>
            <person name="Alteio L."/>
            <person name="Goudeau D."/>
            <person name="Ryan E.M."/>
            <person name="Malmstrom R.R."/>
            <person name="Blanchard J."/>
            <person name="Woyke T."/>
        </authorList>
    </citation>
    <scope>NUCLEOTIDE SEQUENCE</scope>
    <source>
        <strain evidence="10">HYV1</strain>
    </source>
</reference>
<dbReference type="EMBL" id="MK072399">
    <property type="protein sequence ID" value="AYV84123.1"/>
    <property type="molecule type" value="Genomic_DNA"/>
</dbReference>
<dbReference type="PROSITE" id="PS01202">
    <property type="entry name" value="MAP_2"/>
    <property type="match status" value="1"/>
</dbReference>
<evidence type="ECO:0000313" key="10">
    <source>
        <dbReference type="EMBL" id="AYV84123.1"/>
    </source>
</evidence>
<dbReference type="GO" id="GO:0046872">
    <property type="term" value="F:metal ion binding"/>
    <property type="evidence" value="ECO:0007669"/>
    <property type="project" value="UniProtKB-KW"/>
</dbReference>
<comment type="cofactor">
    <cofactor evidence="3">
        <name>Co(2+)</name>
        <dbReference type="ChEBI" id="CHEBI:48828"/>
    </cofactor>
</comment>
<name>A0A3G5AE23_9VIRU</name>
<dbReference type="InterPro" id="IPR002468">
    <property type="entry name" value="Pept_M24A_MAP2"/>
</dbReference>
<dbReference type="InterPro" id="IPR050247">
    <property type="entry name" value="Met_Aminopeptidase_Type2"/>
</dbReference>
<evidence type="ECO:0000259" key="9">
    <source>
        <dbReference type="Pfam" id="PF00557"/>
    </source>
</evidence>
<evidence type="ECO:0000256" key="2">
    <source>
        <dbReference type="ARBA" id="ARBA00001936"/>
    </source>
</evidence>
<comment type="cofactor">
    <cofactor evidence="4">
        <name>Fe(2+)</name>
        <dbReference type="ChEBI" id="CHEBI:29033"/>
    </cofactor>
</comment>
<keyword evidence="6" id="KW-0645">Protease</keyword>
<dbReference type="PRINTS" id="PR00599">
    <property type="entry name" value="MAPEPTIDASE"/>
</dbReference>
<dbReference type="InterPro" id="IPR018349">
    <property type="entry name" value="Pept_M24A_MAP2_BS"/>
</dbReference>
<dbReference type="PANTHER" id="PTHR45777">
    <property type="entry name" value="METHIONINE AMINOPEPTIDASE 2"/>
    <property type="match status" value="1"/>
</dbReference>
<dbReference type="InterPro" id="IPR001714">
    <property type="entry name" value="Pept_M24_MAP"/>
</dbReference>
<sequence>MISVKKWERDMRTLDEGAKVENLVIGKSIEKPAEMIYDLRRAAECHKIVRRNIQEYVKPGLKLLDICERVENNVVEVFGRNDMSAGIAFPTGMSVNNVIAHQTCDSGDPRVLGVDDLLKLDFGTHVNGYIIDSAFSVAFNEEYQPLLDAAQDAVWTAIKMSGVDASIYDISKGIKEVIESYEVTIKGKTYPLKPIRDLGGHSIGRYRVHSDQIILCAPYESEEYKGSRMREGQYAIECFPSSGSGKMFKSRSKVTDHYMASGEVLDNYRGKLKTIQGVYNWIKKNRGTLAFTPRWLEKDGVKGYKIGLNEFSRRVNPPIITEYPPLEDIPGSYVSQYEHTIYVHENGTEVLSAGDDY</sequence>
<proteinExistence type="predicted"/>
<evidence type="ECO:0000256" key="3">
    <source>
        <dbReference type="ARBA" id="ARBA00001941"/>
    </source>
</evidence>
<keyword evidence="5" id="KW-0031">Aminopeptidase</keyword>
<feature type="domain" description="Peptidase M24" evidence="9">
    <location>
        <begin position="39"/>
        <end position="233"/>
    </location>
</feature>
<dbReference type="InterPro" id="IPR036388">
    <property type="entry name" value="WH-like_DNA-bd_sf"/>
</dbReference>
<evidence type="ECO:0000256" key="6">
    <source>
        <dbReference type="ARBA" id="ARBA00022670"/>
    </source>
</evidence>
<dbReference type="InterPro" id="IPR036390">
    <property type="entry name" value="WH_DNA-bd_sf"/>
</dbReference>
<dbReference type="Pfam" id="PF00557">
    <property type="entry name" value="Peptidase_M24"/>
    <property type="match status" value="1"/>
</dbReference>
<dbReference type="GO" id="GO:0070006">
    <property type="term" value="F:metalloaminopeptidase activity"/>
    <property type="evidence" value="ECO:0007669"/>
    <property type="project" value="InterPro"/>
</dbReference>
<protein>
    <submittedName>
        <fullName evidence="10">Metallopeptidase family M24</fullName>
    </submittedName>
</protein>